<protein>
    <submittedName>
        <fullName evidence="2">Uncharacterized protein</fullName>
    </submittedName>
</protein>
<evidence type="ECO:0000313" key="3">
    <source>
        <dbReference type="Proteomes" id="UP000305067"/>
    </source>
</evidence>
<sequence length="85" mass="9581">MQHQIRLGRCSLSFSFPDSSSTSFMLVAAILLQLHSFTSPFLPFTSMMSVCLCLAYFLASYTLFLPLTEALWFQMYGFVSMDVAS</sequence>
<evidence type="ECO:0000256" key="1">
    <source>
        <dbReference type="SAM" id="Phobius"/>
    </source>
</evidence>
<gene>
    <name evidence="2" type="ORF">BDV98DRAFT_141782</name>
</gene>
<evidence type="ECO:0000313" key="2">
    <source>
        <dbReference type="EMBL" id="TFL06198.1"/>
    </source>
</evidence>
<feature type="transmembrane region" description="Helical" evidence="1">
    <location>
        <begin position="44"/>
        <end position="65"/>
    </location>
</feature>
<name>A0A5C3QXU0_9AGAR</name>
<proteinExistence type="predicted"/>
<dbReference type="EMBL" id="ML178815">
    <property type="protein sequence ID" value="TFL06198.1"/>
    <property type="molecule type" value="Genomic_DNA"/>
</dbReference>
<keyword evidence="3" id="KW-1185">Reference proteome</keyword>
<dbReference type="AlphaFoldDB" id="A0A5C3QXU0"/>
<organism evidence="2 3">
    <name type="scientific">Pterulicium gracile</name>
    <dbReference type="NCBI Taxonomy" id="1884261"/>
    <lineage>
        <taxon>Eukaryota</taxon>
        <taxon>Fungi</taxon>
        <taxon>Dikarya</taxon>
        <taxon>Basidiomycota</taxon>
        <taxon>Agaricomycotina</taxon>
        <taxon>Agaricomycetes</taxon>
        <taxon>Agaricomycetidae</taxon>
        <taxon>Agaricales</taxon>
        <taxon>Pleurotineae</taxon>
        <taxon>Pterulaceae</taxon>
        <taxon>Pterulicium</taxon>
    </lineage>
</organism>
<reference evidence="2 3" key="1">
    <citation type="journal article" date="2019" name="Nat. Ecol. Evol.">
        <title>Megaphylogeny resolves global patterns of mushroom evolution.</title>
        <authorList>
            <person name="Varga T."/>
            <person name="Krizsan K."/>
            <person name="Foldi C."/>
            <person name="Dima B."/>
            <person name="Sanchez-Garcia M."/>
            <person name="Sanchez-Ramirez S."/>
            <person name="Szollosi G.J."/>
            <person name="Szarkandi J.G."/>
            <person name="Papp V."/>
            <person name="Albert L."/>
            <person name="Andreopoulos W."/>
            <person name="Angelini C."/>
            <person name="Antonin V."/>
            <person name="Barry K.W."/>
            <person name="Bougher N.L."/>
            <person name="Buchanan P."/>
            <person name="Buyck B."/>
            <person name="Bense V."/>
            <person name="Catcheside P."/>
            <person name="Chovatia M."/>
            <person name="Cooper J."/>
            <person name="Damon W."/>
            <person name="Desjardin D."/>
            <person name="Finy P."/>
            <person name="Geml J."/>
            <person name="Haridas S."/>
            <person name="Hughes K."/>
            <person name="Justo A."/>
            <person name="Karasinski D."/>
            <person name="Kautmanova I."/>
            <person name="Kiss B."/>
            <person name="Kocsube S."/>
            <person name="Kotiranta H."/>
            <person name="LaButti K.M."/>
            <person name="Lechner B.E."/>
            <person name="Liimatainen K."/>
            <person name="Lipzen A."/>
            <person name="Lukacs Z."/>
            <person name="Mihaltcheva S."/>
            <person name="Morgado L.N."/>
            <person name="Niskanen T."/>
            <person name="Noordeloos M.E."/>
            <person name="Ohm R.A."/>
            <person name="Ortiz-Santana B."/>
            <person name="Ovrebo C."/>
            <person name="Racz N."/>
            <person name="Riley R."/>
            <person name="Savchenko A."/>
            <person name="Shiryaev A."/>
            <person name="Soop K."/>
            <person name="Spirin V."/>
            <person name="Szebenyi C."/>
            <person name="Tomsovsky M."/>
            <person name="Tulloss R.E."/>
            <person name="Uehling J."/>
            <person name="Grigoriev I.V."/>
            <person name="Vagvolgyi C."/>
            <person name="Papp T."/>
            <person name="Martin F.M."/>
            <person name="Miettinen O."/>
            <person name="Hibbett D.S."/>
            <person name="Nagy L.G."/>
        </authorList>
    </citation>
    <scope>NUCLEOTIDE SEQUENCE [LARGE SCALE GENOMIC DNA]</scope>
    <source>
        <strain evidence="2 3">CBS 309.79</strain>
    </source>
</reference>
<keyword evidence="1" id="KW-0812">Transmembrane</keyword>
<accession>A0A5C3QXU0</accession>
<feature type="transmembrane region" description="Helical" evidence="1">
    <location>
        <begin position="12"/>
        <end position="32"/>
    </location>
</feature>
<keyword evidence="1" id="KW-1133">Transmembrane helix</keyword>
<dbReference type="Proteomes" id="UP000305067">
    <property type="component" value="Unassembled WGS sequence"/>
</dbReference>
<keyword evidence="1" id="KW-0472">Membrane</keyword>